<reference evidence="2" key="1">
    <citation type="submission" date="2021-06" db="EMBL/GenBank/DDBJ databases">
        <authorList>
            <person name="Hodson N. C."/>
            <person name="Mongue J. A."/>
            <person name="Jaron S. K."/>
        </authorList>
    </citation>
    <scope>NUCLEOTIDE SEQUENCE</scope>
</reference>
<dbReference type="AlphaFoldDB" id="A0A8J2KHP8"/>
<comment type="caution">
    <text evidence="2">The sequence shown here is derived from an EMBL/GenBank/DDBJ whole genome shotgun (WGS) entry which is preliminary data.</text>
</comment>
<evidence type="ECO:0000313" key="3">
    <source>
        <dbReference type="Proteomes" id="UP000708208"/>
    </source>
</evidence>
<feature type="region of interest" description="Disordered" evidence="1">
    <location>
        <begin position="1"/>
        <end position="35"/>
    </location>
</feature>
<name>A0A8J2KHP8_9HEXA</name>
<gene>
    <name evidence="2" type="ORF">AFUS01_LOCUS23686</name>
</gene>
<evidence type="ECO:0000313" key="2">
    <source>
        <dbReference type="EMBL" id="CAG7785034.1"/>
    </source>
</evidence>
<keyword evidence="3" id="KW-1185">Reference proteome</keyword>
<protein>
    <submittedName>
        <fullName evidence="2">Uncharacterized protein</fullName>
    </submittedName>
</protein>
<dbReference type="Proteomes" id="UP000708208">
    <property type="component" value="Unassembled WGS sequence"/>
</dbReference>
<accession>A0A8J2KHP8</accession>
<proteinExistence type="predicted"/>
<sequence length="104" mass="11953">MTLENFEFRSVSGNQGKKSADENQRNNSSTISISDITFENMDNLSENEGEMLHNYSAPYDFPKKFPYYLAGHNDDGQPIWICEGVSLQNYKEYTRKFDSGQPSH</sequence>
<evidence type="ECO:0000256" key="1">
    <source>
        <dbReference type="SAM" id="MobiDB-lite"/>
    </source>
</evidence>
<dbReference type="EMBL" id="CAJVCH010287608">
    <property type="protein sequence ID" value="CAG7785034.1"/>
    <property type="molecule type" value="Genomic_DNA"/>
</dbReference>
<organism evidence="2 3">
    <name type="scientific">Allacma fusca</name>
    <dbReference type="NCBI Taxonomy" id="39272"/>
    <lineage>
        <taxon>Eukaryota</taxon>
        <taxon>Metazoa</taxon>
        <taxon>Ecdysozoa</taxon>
        <taxon>Arthropoda</taxon>
        <taxon>Hexapoda</taxon>
        <taxon>Collembola</taxon>
        <taxon>Symphypleona</taxon>
        <taxon>Sminthuridae</taxon>
        <taxon>Allacma</taxon>
    </lineage>
</organism>